<evidence type="ECO:0000256" key="1">
    <source>
        <dbReference type="ARBA" id="ARBA00022723"/>
    </source>
</evidence>
<dbReference type="EMBL" id="VXIT01000006">
    <property type="protein sequence ID" value="KAA6412259.1"/>
    <property type="molecule type" value="Genomic_DNA"/>
</dbReference>
<feature type="region of interest" description="Disordered" evidence="3">
    <location>
        <begin position="199"/>
        <end position="237"/>
    </location>
</feature>
<evidence type="ECO:0000313" key="6">
    <source>
        <dbReference type="Proteomes" id="UP000324767"/>
    </source>
</evidence>
<dbReference type="CDD" id="cd12148">
    <property type="entry name" value="fungal_TF_MHR"/>
    <property type="match status" value="1"/>
</dbReference>
<dbReference type="SMART" id="SM00906">
    <property type="entry name" value="Fungal_trans"/>
    <property type="match status" value="1"/>
</dbReference>
<dbReference type="InterPro" id="IPR050987">
    <property type="entry name" value="AtrR-like"/>
</dbReference>
<protein>
    <recommendedName>
        <fullName evidence="4">Zn(2)-C6 fungal-type domain-containing protein</fullName>
    </recommendedName>
</protein>
<evidence type="ECO:0000256" key="2">
    <source>
        <dbReference type="ARBA" id="ARBA00023242"/>
    </source>
</evidence>
<feature type="region of interest" description="Disordered" evidence="3">
    <location>
        <begin position="1"/>
        <end position="140"/>
    </location>
</feature>
<dbReference type="PANTHER" id="PTHR46910:SF1">
    <property type="entry name" value="MISCELLANEOUS ZN(II)2CYS6 TRANSCRIPTION FACTOR (EUROFUNG)-RELATED"/>
    <property type="match status" value="1"/>
</dbReference>
<sequence>MANHQPQASQQHLNSLYLNTSANDSSSVSSTASPRGAFTPGSSMPNSGPTSRPSSDPHAQHPQHTAFPPASSPVPGGYNQEYDPIPASQGFGPPPYLDPMQSNGSGPGTPNMSHAHFSSAGLQAQKRAYRQRRKDPSCDACRERKVKCDATDTSSCSECSSRNVKCQFTKETNRRMSSIKQVQDLEKQLALAKQQLNHLRTTKGSSPMEIDPPRSVSQADSELGASPPNQRRPHPTVQFSRVRANIRNSGRGVVKAPPLYCQSQSHASFKPPLPELPPRNVADRLLHHYYATIHINLPILHWPSFLQQFDAVYSTGGSLNTTSSTWGALLFAVFACGTLNPAKQKGPEYLEISRGLVDTWTDDYTLDHARSAFLISICLTETNRKSAAWTWIGSSIRISQDIGLHCELGHWSAVERETRRRVWWSIYVWDRLLSLELGRYHLVDDQDCEINFPTSVEDDYDRASGTWFSPNASQPSISLSPSIQVARITSQLARALKTPVIPPHTLQSFDAELSHCMTVFSPPYQIHSNDYLDPRFLTPTIHLQNARLLLHRHNLSTLCAVDVRAVAIEHCVTVAKDTARLLSRSMQNPPGSPTHPPTIYEGWEAKFAKAASTFLCTHIWRCTLFLCFRQEYNDALLCLRASAAIGDARLVNIACGRHSDFFLKSLVSKLQQGEGSGLERDEEMMAYVSGDLQNSIDNSWVWQGGEASEHIQQQSPPIAKAPSDARKPTTESPTKSPVSQEESPSWSDWAGIIGTLQGLAHELDRQQRQQQKQPQQHEQYPPQPQQQQQQQLYRQGQPTPTQGDPFYLPPPPSQPPASDGGSSGNVTGTVQVSPGGSSSRISIANII</sequence>
<dbReference type="GO" id="GO:0000981">
    <property type="term" value="F:DNA-binding transcription factor activity, RNA polymerase II-specific"/>
    <property type="evidence" value="ECO:0007669"/>
    <property type="project" value="InterPro"/>
</dbReference>
<evidence type="ECO:0000259" key="4">
    <source>
        <dbReference type="PROSITE" id="PS50048"/>
    </source>
</evidence>
<dbReference type="InterPro" id="IPR007219">
    <property type="entry name" value="XnlR_reg_dom"/>
</dbReference>
<dbReference type="PROSITE" id="PS00463">
    <property type="entry name" value="ZN2_CY6_FUNGAL_1"/>
    <property type="match status" value="1"/>
</dbReference>
<feature type="region of interest" description="Disordered" evidence="3">
    <location>
        <begin position="763"/>
        <end position="847"/>
    </location>
</feature>
<dbReference type="PROSITE" id="PS50048">
    <property type="entry name" value="ZN2_CY6_FUNGAL_2"/>
    <property type="match status" value="1"/>
</dbReference>
<dbReference type="OrthoDB" id="2110361at2759"/>
<keyword evidence="2" id="KW-0539">Nucleus</keyword>
<feature type="compositionally biased region" description="Polar residues" evidence="3">
    <location>
        <begin position="825"/>
        <end position="847"/>
    </location>
</feature>
<feature type="region of interest" description="Disordered" evidence="3">
    <location>
        <begin position="706"/>
        <end position="747"/>
    </location>
</feature>
<dbReference type="SMART" id="SM00066">
    <property type="entry name" value="GAL4"/>
    <property type="match status" value="1"/>
</dbReference>
<comment type="caution">
    <text evidence="5">The sequence shown here is derived from an EMBL/GenBank/DDBJ whole genome shotgun (WGS) entry which is preliminary data.</text>
</comment>
<feature type="domain" description="Zn(2)-C6 fungal-type" evidence="4">
    <location>
        <begin position="137"/>
        <end position="168"/>
    </location>
</feature>
<dbReference type="PANTHER" id="PTHR46910">
    <property type="entry name" value="TRANSCRIPTION FACTOR PDR1"/>
    <property type="match status" value="1"/>
</dbReference>
<accession>A0A5M8PRU7</accession>
<dbReference type="Pfam" id="PF00172">
    <property type="entry name" value="Zn_clus"/>
    <property type="match status" value="1"/>
</dbReference>
<evidence type="ECO:0000313" key="5">
    <source>
        <dbReference type="EMBL" id="KAA6412259.1"/>
    </source>
</evidence>
<feature type="compositionally biased region" description="Polar residues" evidence="3">
    <location>
        <begin position="100"/>
        <end position="112"/>
    </location>
</feature>
<feature type="compositionally biased region" description="Polar residues" evidence="3">
    <location>
        <begin position="1"/>
        <end position="18"/>
    </location>
</feature>
<dbReference type="CDD" id="cd00067">
    <property type="entry name" value="GAL4"/>
    <property type="match status" value="1"/>
</dbReference>
<feature type="compositionally biased region" description="Polar residues" evidence="3">
    <location>
        <begin position="730"/>
        <end position="746"/>
    </location>
</feature>
<organism evidence="5 6">
    <name type="scientific">Lasallia pustulata</name>
    <dbReference type="NCBI Taxonomy" id="136370"/>
    <lineage>
        <taxon>Eukaryota</taxon>
        <taxon>Fungi</taxon>
        <taxon>Dikarya</taxon>
        <taxon>Ascomycota</taxon>
        <taxon>Pezizomycotina</taxon>
        <taxon>Lecanoromycetes</taxon>
        <taxon>OSLEUM clade</taxon>
        <taxon>Umbilicariomycetidae</taxon>
        <taxon>Umbilicariales</taxon>
        <taxon>Umbilicariaceae</taxon>
        <taxon>Lasallia</taxon>
    </lineage>
</organism>
<keyword evidence="1" id="KW-0479">Metal-binding</keyword>
<feature type="compositionally biased region" description="Polar residues" evidence="3">
    <location>
        <begin position="40"/>
        <end position="54"/>
    </location>
</feature>
<dbReference type="Gene3D" id="4.10.240.10">
    <property type="entry name" value="Zn(2)-C6 fungal-type DNA-binding domain"/>
    <property type="match status" value="1"/>
</dbReference>
<proteinExistence type="predicted"/>
<feature type="compositionally biased region" description="Low complexity" evidence="3">
    <location>
        <begin position="768"/>
        <end position="800"/>
    </location>
</feature>
<dbReference type="Pfam" id="PF04082">
    <property type="entry name" value="Fungal_trans"/>
    <property type="match status" value="1"/>
</dbReference>
<dbReference type="Proteomes" id="UP000324767">
    <property type="component" value="Unassembled WGS sequence"/>
</dbReference>
<evidence type="ECO:0000256" key="3">
    <source>
        <dbReference type="SAM" id="MobiDB-lite"/>
    </source>
</evidence>
<dbReference type="InterPro" id="IPR036864">
    <property type="entry name" value="Zn2-C6_fun-type_DNA-bd_sf"/>
</dbReference>
<dbReference type="AlphaFoldDB" id="A0A5M8PRU7"/>
<reference evidence="5 6" key="1">
    <citation type="submission" date="2019-09" db="EMBL/GenBank/DDBJ databases">
        <title>The hologenome of the rock-dwelling lichen Lasallia pustulata.</title>
        <authorList>
            <person name="Greshake Tzovaras B."/>
            <person name="Segers F."/>
            <person name="Bicker A."/>
            <person name="Dal Grande F."/>
            <person name="Otte J."/>
            <person name="Hankeln T."/>
            <person name="Schmitt I."/>
            <person name="Ebersberger I."/>
        </authorList>
    </citation>
    <scope>NUCLEOTIDE SEQUENCE [LARGE SCALE GENOMIC DNA]</scope>
    <source>
        <strain evidence="5">A1-1</strain>
    </source>
</reference>
<name>A0A5M8PRU7_9LECA</name>
<dbReference type="SUPFAM" id="SSF57701">
    <property type="entry name" value="Zn2/Cys6 DNA-binding domain"/>
    <property type="match status" value="1"/>
</dbReference>
<dbReference type="GO" id="GO:0006351">
    <property type="term" value="P:DNA-templated transcription"/>
    <property type="evidence" value="ECO:0007669"/>
    <property type="project" value="InterPro"/>
</dbReference>
<feature type="compositionally biased region" description="Low complexity" evidence="3">
    <location>
        <begin position="19"/>
        <end position="33"/>
    </location>
</feature>
<dbReference type="InterPro" id="IPR001138">
    <property type="entry name" value="Zn2Cys6_DnaBD"/>
</dbReference>
<gene>
    <name evidence="5" type="ORF">FRX48_04411</name>
</gene>
<dbReference type="GO" id="GO:0008270">
    <property type="term" value="F:zinc ion binding"/>
    <property type="evidence" value="ECO:0007669"/>
    <property type="project" value="InterPro"/>
</dbReference>
<dbReference type="GO" id="GO:0003677">
    <property type="term" value="F:DNA binding"/>
    <property type="evidence" value="ECO:0007669"/>
    <property type="project" value="InterPro"/>
</dbReference>